<feature type="non-terminal residue" evidence="1">
    <location>
        <position position="122"/>
    </location>
</feature>
<dbReference type="GeneID" id="81375094"/>
<gene>
    <name evidence="1" type="ORF">N7509_011477</name>
</gene>
<dbReference type="OrthoDB" id="4366319at2759"/>
<comment type="caution">
    <text evidence="1">The sequence shown here is derived from an EMBL/GenBank/DDBJ whole genome shotgun (WGS) entry which is preliminary data.</text>
</comment>
<organism evidence="1 2">
    <name type="scientific">Penicillium cosmopolitanum</name>
    <dbReference type="NCBI Taxonomy" id="1131564"/>
    <lineage>
        <taxon>Eukaryota</taxon>
        <taxon>Fungi</taxon>
        <taxon>Dikarya</taxon>
        <taxon>Ascomycota</taxon>
        <taxon>Pezizomycotina</taxon>
        <taxon>Eurotiomycetes</taxon>
        <taxon>Eurotiomycetidae</taxon>
        <taxon>Eurotiales</taxon>
        <taxon>Aspergillaceae</taxon>
        <taxon>Penicillium</taxon>
    </lineage>
</organism>
<keyword evidence="2" id="KW-1185">Reference proteome</keyword>
<dbReference type="InterPro" id="IPR021842">
    <property type="entry name" value="DUF3435"/>
</dbReference>
<dbReference type="Pfam" id="PF11917">
    <property type="entry name" value="DUF3435"/>
    <property type="match status" value="1"/>
</dbReference>
<reference evidence="1" key="1">
    <citation type="submission" date="2022-12" db="EMBL/GenBank/DDBJ databases">
        <authorList>
            <person name="Petersen C."/>
        </authorList>
    </citation>
    <scope>NUCLEOTIDE SEQUENCE</scope>
    <source>
        <strain evidence="1">IBT 29677</strain>
    </source>
</reference>
<protein>
    <submittedName>
        <fullName evidence="1">Uncharacterized protein</fullName>
    </submittedName>
</protein>
<evidence type="ECO:0000313" key="2">
    <source>
        <dbReference type="Proteomes" id="UP001147747"/>
    </source>
</evidence>
<reference evidence="1" key="2">
    <citation type="journal article" date="2023" name="IMA Fungus">
        <title>Comparative genomic study of the Penicillium genus elucidates a diverse pangenome and 15 lateral gene transfer events.</title>
        <authorList>
            <person name="Petersen C."/>
            <person name="Sorensen T."/>
            <person name="Nielsen M.R."/>
            <person name="Sondergaard T.E."/>
            <person name="Sorensen J.L."/>
            <person name="Fitzpatrick D.A."/>
            <person name="Frisvad J.C."/>
            <person name="Nielsen K.L."/>
        </authorList>
    </citation>
    <scope>NUCLEOTIDE SEQUENCE</scope>
    <source>
        <strain evidence="1">IBT 29677</strain>
    </source>
</reference>
<dbReference type="EMBL" id="JAPZBU010000011">
    <property type="protein sequence ID" value="KAJ5378358.1"/>
    <property type="molecule type" value="Genomic_DNA"/>
</dbReference>
<dbReference type="Proteomes" id="UP001147747">
    <property type="component" value="Unassembled WGS sequence"/>
</dbReference>
<sequence>ANPNNALKAAGKTEFIQFLRWRLKVRRGKNGRQAKGSIQRIILRAGLDTKEKEKTPMYIEDLRIQQYLYNLIACFTVNRINAIQNLQYKHILCLIQRNPKGGPPRILLKFTYKFTKKYLKIT</sequence>
<accession>A0A9W9SL69</accession>
<proteinExistence type="predicted"/>
<dbReference type="AlphaFoldDB" id="A0A9W9SL69"/>
<evidence type="ECO:0000313" key="1">
    <source>
        <dbReference type="EMBL" id="KAJ5378358.1"/>
    </source>
</evidence>
<dbReference type="RefSeq" id="XP_056482144.1">
    <property type="nucleotide sequence ID" value="XM_056636114.1"/>
</dbReference>
<name>A0A9W9SL69_9EURO</name>